<accession>A0AAN1XZN7</accession>
<evidence type="ECO:0000313" key="6">
    <source>
        <dbReference type="Proteomes" id="UP001317532"/>
    </source>
</evidence>
<dbReference type="NCBIfam" id="NF038402">
    <property type="entry name" value="TroA_like"/>
    <property type="match status" value="1"/>
</dbReference>
<name>A0AAN1XZN7_UNVUL</name>
<evidence type="ECO:0000256" key="1">
    <source>
        <dbReference type="ARBA" id="ARBA00008814"/>
    </source>
</evidence>
<dbReference type="Pfam" id="PF01497">
    <property type="entry name" value="Peripla_BP_2"/>
    <property type="match status" value="1"/>
</dbReference>
<dbReference type="RefSeq" id="WP_317994773.1">
    <property type="nucleotide sequence ID" value="NZ_AP025523.1"/>
</dbReference>
<dbReference type="KEGG" id="vab:WPS_24380"/>
<sequence>MIVRFPAAALLAAALLATVAASPNASPPAQRIVAMIPSVTEDLFAIGAGPRVVAVSAFTDYPPSAARLPAVVSAGSIDAERIVALHPDLAIGIPAQRTFAAELARAGVRSVLLPDDAYDDIARNLRTIGRLTGHVSEANALIERLQARTAALRRTVRSRARPPTAFVVLGAAPIFTVGRGSYIANLIALAGGRNAADDVTLPYARYSGETLLARQPDVLIVDPAVHLEAVLDRAPWNGLRAVREHRIFTLRDPAILERPGPRYNDGLAWLIAAFAEVPA</sequence>
<proteinExistence type="inferred from homology"/>
<protein>
    <submittedName>
        <fullName evidence="5">Cobalamin-binding protein</fullName>
    </submittedName>
</protein>
<dbReference type="EMBL" id="AP025523">
    <property type="protein sequence ID" value="BDE07162.1"/>
    <property type="molecule type" value="Genomic_DNA"/>
</dbReference>
<keyword evidence="6" id="KW-1185">Reference proteome</keyword>
<evidence type="ECO:0000256" key="2">
    <source>
        <dbReference type="ARBA" id="ARBA00022729"/>
    </source>
</evidence>
<evidence type="ECO:0000259" key="4">
    <source>
        <dbReference type="PROSITE" id="PS50983"/>
    </source>
</evidence>
<evidence type="ECO:0000313" key="5">
    <source>
        <dbReference type="EMBL" id="BDE07162.1"/>
    </source>
</evidence>
<dbReference type="PANTHER" id="PTHR30535:SF34">
    <property type="entry name" value="MOLYBDATE-BINDING PROTEIN MOLA"/>
    <property type="match status" value="1"/>
</dbReference>
<feature type="chain" id="PRO_5042860628" evidence="3">
    <location>
        <begin position="26"/>
        <end position="279"/>
    </location>
</feature>
<evidence type="ECO:0000256" key="3">
    <source>
        <dbReference type="SAM" id="SignalP"/>
    </source>
</evidence>
<feature type="signal peptide" evidence="3">
    <location>
        <begin position="1"/>
        <end position="25"/>
    </location>
</feature>
<reference evidence="5 6" key="1">
    <citation type="journal article" date="2022" name="ISME Commun">
        <title>Vulcanimicrobium alpinus gen. nov. sp. nov., the first cultivated representative of the candidate phylum 'Eremiobacterota', is a metabolically versatile aerobic anoxygenic phototroph.</title>
        <authorList>
            <person name="Yabe S."/>
            <person name="Muto K."/>
            <person name="Abe K."/>
            <person name="Yokota A."/>
            <person name="Staudigel H."/>
            <person name="Tebo B.M."/>
        </authorList>
    </citation>
    <scope>NUCLEOTIDE SEQUENCE [LARGE SCALE GENOMIC DNA]</scope>
    <source>
        <strain evidence="5 6">WC8-2</strain>
    </source>
</reference>
<dbReference type="PANTHER" id="PTHR30535">
    <property type="entry name" value="VITAMIN B12-BINDING PROTEIN"/>
    <property type="match status" value="1"/>
</dbReference>
<dbReference type="Gene3D" id="3.40.50.1980">
    <property type="entry name" value="Nitrogenase molybdenum iron protein domain"/>
    <property type="match status" value="2"/>
</dbReference>
<dbReference type="InterPro" id="IPR002491">
    <property type="entry name" value="ABC_transptr_periplasmic_BD"/>
</dbReference>
<gene>
    <name evidence="5" type="ORF">WPS_24380</name>
</gene>
<dbReference type="InterPro" id="IPR054828">
    <property type="entry name" value="Vit_B12_bind_prot"/>
</dbReference>
<dbReference type="SUPFAM" id="SSF53807">
    <property type="entry name" value="Helical backbone' metal receptor"/>
    <property type="match status" value="1"/>
</dbReference>
<dbReference type="AlphaFoldDB" id="A0AAN1XZN7"/>
<comment type="similarity">
    <text evidence="1">Belongs to the bacterial solute-binding protein 8 family.</text>
</comment>
<keyword evidence="2 3" id="KW-0732">Signal</keyword>
<organism evidence="5 6">
    <name type="scientific">Vulcanimicrobium alpinum</name>
    <dbReference type="NCBI Taxonomy" id="3016050"/>
    <lineage>
        <taxon>Bacteria</taxon>
        <taxon>Bacillati</taxon>
        <taxon>Vulcanimicrobiota</taxon>
        <taxon>Vulcanimicrobiia</taxon>
        <taxon>Vulcanimicrobiales</taxon>
        <taxon>Vulcanimicrobiaceae</taxon>
        <taxon>Vulcanimicrobium</taxon>
    </lineage>
</organism>
<dbReference type="Proteomes" id="UP001317532">
    <property type="component" value="Chromosome"/>
</dbReference>
<dbReference type="PROSITE" id="PS50983">
    <property type="entry name" value="FE_B12_PBP"/>
    <property type="match status" value="1"/>
</dbReference>
<dbReference type="InterPro" id="IPR050902">
    <property type="entry name" value="ABC_Transporter_SBP"/>
</dbReference>
<feature type="domain" description="Fe/B12 periplasmic-binding" evidence="4">
    <location>
        <begin position="31"/>
        <end position="279"/>
    </location>
</feature>